<accession>A0A6A3B696</accession>
<proteinExistence type="predicted"/>
<dbReference type="AlphaFoldDB" id="A0A6A3B696"/>
<sequence>MIAWMAILDRLPTKVRLQHMGIVTDGLCVLCKEAQETRNHLFMECPLASSLWKEILLLTGLRDLHCHGIIKCPENVVPGQENQDLKLQWDLSLRVPPRRSHYTPSLWLREEGVDVNNLSEEGRQSMGMELGFCDPGATGSKLQLDVHMVDVEDDTPIYKQKGAKRQRSTTLTKALNKENNLSSVLSSTSAGLQNQIIVLCFLRQTRLIDLTDADTSNLKPHGCWRSHVNRRSHACGRKPMVEQIPTDDVLDELVDTKLQINLEMDKAELYWEQRARKNWLKIGIIHYDVLTAVKSMCLLKASGEDGLGALFHQRFWHLIGPEIVEYCIGLLQGRYDMKEINRTHIILIPKIDSPIKLTFSTDQFV</sequence>
<protein>
    <recommendedName>
        <fullName evidence="1">Reverse transcriptase zinc-binding domain-containing protein</fullName>
    </recommendedName>
</protein>
<gene>
    <name evidence="2" type="ORF">F3Y22_tig00110300pilonHSYRG00043</name>
</gene>
<keyword evidence="3" id="KW-1185">Reference proteome</keyword>
<feature type="domain" description="Reverse transcriptase zinc-binding" evidence="1">
    <location>
        <begin position="2"/>
        <end position="52"/>
    </location>
</feature>
<comment type="caution">
    <text evidence="2">The sequence shown here is derived from an EMBL/GenBank/DDBJ whole genome shotgun (WGS) entry which is preliminary data.</text>
</comment>
<name>A0A6A3B696_HIBSY</name>
<dbReference type="InterPro" id="IPR026960">
    <property type="entry name" value="RVT-Znf"/>
</dbReference>
<dbReference type="Pfam" id="PF13966">
    <property type="entry name" value="zf-RVT"/>
    <property type="match status" value="1"/>
</dbReference>
<dbReference type="EMBL" id="VEPZ02000918">
    <property type="protein sequence ID" value="KAE8711217.1"/>
    <property type="molecule type" value="Genomic_DNA"/>
</dbReference>
<reference evidence="2" key="1">
    <citation type="submission" date="2019-09" db="EMBL/GenBank/DDBJ databases">
        <title>Draft genome information of white flower Hibiscus syriacus.</title>
        <authorList>
            <person name="Kim Y.-M."/>
        </authorList>
    </citation>
    <scope>NUCLEOTIDE SEQUENCE [LARGE SCALE GENOMIC DNA]</scope>
    <source>
        <strain evidence="2">YM2019G1</strain>
    </source>
</reference>
<organism evidence="2 3">
    <name type="scientific">Hibiscus syriacus</name>
    <name type="common">Rose of Sharon</name>
    <dbReference type="NCBI Taxonomy" id="106335"/>
    <lineage>
        <taxon>Eukaryota</taxon>
        <taxon>Viridiplantae</taxon>
        <taxon>Streptophyta</taxon>
        <taxon>Embryophyta</taxon>
        <taxon>Tracheophyta</taxon>
        <taxon>Spermatophyta</taxon>
        <taxon>Magnoliopsida</taxon>
        <taxon>eudicotyledons</taxon>
        <taxon>Gunneridae</taxon>
        <taxon>Pentapetalae</taxon>
        <taxon>rosids</taxon>
        <taxon>malvids</taxon>
        <taxon>Malvales</taxon>
        <taxon>Malvaceae</taxon>
        <taxon>Malvoideae</taxon>
        <taxon>Hibiscus</taxon>
    </lineage>
</organism>
<dbReference type="Proteomes" id="UP000436088">
    <property type="component" value="Unassembled WGS sequence"/>
</dbReference>
<evidence type="ECO:0000313" key="2">
    <source>
        <dbReference type="EMBL" id="KAE8711217.1"/>
    </source>
</evidence>
<evidence type="ECO:0000259" key="1">
    <source>
        <dbReference type="Pfam" id="PF13966"/>
    </source>
</evidence>
<evidence type="ECO:0000313" key="3">
    <source>
        <dbReference type="Proteomes" id="UP000436088"/>
    </source>
</evidence>